<protein>
    <submittedName>
        <fullName evidence="1">Uncharacterized protein</fullName>
    </submittedName>
</protein>
<gene>
    <name evidence="1" type="ORF">METZ01_LOCUS291736</name>
</gene>
<feature type="non-terminal residue" evidence="1">
    <location>
        <position position="1"/>
    </location>
</feature>
<name>A0A382LV02_9ZZZZ</name>
<organism evidence="1">
    <name type="scientific">marine metagenome</name>
    <dbReference type="NCBI Taxonomy" id="408172"/>
    <lineage>
        <taxon>unclassified sequences</taxon>
        <taxon>metagenomes</taxon>
        <taxon>ecological metagenomes</taxon>
    </lineage>
</organism>
<reference evidence="1" key="1">
    <citation type="submission" date="2018-05" db="EMBL/GenBank/DDBJ databases">
        <authorList>
            <person name="Lanie J.A."/>
            <person name="Ng W.-L."/>
            <person name="Kazmierczak K.M."/>
            <person name="Andrzejewski T.M."/>
            <person name="Davidsen T.M."/>
            <person name="Wayne K.J."/>
            <person name="Tettelin H."/>
            <person name="Glass J.I."/>
            <person name="Rusch D."/>
            <person name="Podicherti R."/>
            <person name="Tsui H.-C.T."/>
            <person name="Winkler M.E."/>
        </authorList>
    </citation>
    <scope>NUCLEOTIDE SEQUENCE</scope>
</reference>
<sequence>NIFISSELFPNGFLYTILSTRFISLNPI</sequence>
<accession>A0A382LV02</accession>
<dbReference type="AlphaFoldDB" id="A0A382LV02"/>
<evidence type="ECO:0000313" key="1">
    <source>
        <dbReference type="EMBL" id="SVC38882.1"/>
    </source>
</evidence>
<dbReference type="EMBL" id="UINC01088552">
    <property type="protein sequence ID" value="SVC38882.1"/>
    <property type="molecule type" value="Genomic_DNA"/>
</dbReference>
<proteinExistence type="predicted"/>